<organism evidence="15">
    <name type="scientific">Ziziphus jujuba</name>
    <name type="common">Chinese jujube</name>
    <name type="synonym">Ziziphus sativa</name>
    <dbReference type="NCBI Taxonomy" id="326968"/>
    <lineage>
        <taxon>Eukaryota</taxon>
        <taxon>Viridiplantae</taxon>
        <taxon>Streptophyta</taxon>
        <taxon>Embryophyta</taxon>
        <taxon>Tracheophyta</taxon>
        <taxon>Spermatophyta</taxon>
        <taxon>Magnoliopsida</taxon>
        <taxon>eudicotyledons</taxon>
        <taxon>Gunneridae</taxon>
        <taxon>Pentapetalae</taxon>
        <taxon>rosids</taxon>
        <taxon>fabids</taxon>
        <taxon>Rosales</taxon>
        <taxon>Rhamnaceae</taxon>
        <taxon>Paliureae</taxon>
        <taxon>Ziziphus</taxon>
    </lineage>
</organism>
<dbReference type="AlphaFoldDB" id="A0A6P3Z1Q2"/>
<evidence type="ECO:0000256" key="7">
    <source>
        <dbReference type="ARBA" id="ARBA00022786"/>
    </source>
</evidence>
<protein>
    <recommendedName>
        <fullName evidence="3">RING-type E3 ubiquitin transferase</fullName>
        <ecNumber evidence="3">2.3.2.27</ecNumber>
    </recommendedName>
</protein>
<dbReference type="KEGG" id="zju:107407519"/>
<keyword evidence="11" id="KW-1133">Transmembrane helix</keyword>
<dbReference type="PANTHER" id="PTHR46913">
    <property type="entry name" value="RING-H2 FINGER PROTEIN ATL16"/>
    <property type="match status" value="1"/>
</dbReference>
<evidence type="ECO:0000313" key="16">
    <source>
        <dbReference type="RefSeq" id="XP_015871739.1"/>
    </source>
</evidence>
<dbReference type="Proteomes" id="UP001652623">
    <property type="component" value="Chromosome 6"/>
</dbReference>
<dbReference type="CDD" id="cd16461">
    <property type="entry name" value="RING-H2_EL5-like"/>
    <property type="match status" value="1"/>
</dbReference>
<evidence type="ECO:0000313" key="15">
    <source>
        <dbReference type="RefSeq" id="XP_015870693.1"/>
    </source>
</evidence>
<evidence type="ECO:0000256" key="6">
    <source>
        <dbReference type="ARBA" id="ARBA00022771"/>
    </source>
</evidence>
<comment type="catalytic activity">
    <reaction evidence="1">
        <text>S-ubiquitinyl-[E2 ubiquitin-conjugating enzyme]-L-cysteine + [acceptor protein]-L-lysine = [E2 ubiquitin-conjugating enzyme]-L-cysteine + N(6)-ubiquitinyl-[acceptor protein]-L-lysine.</text>
        <dbReference type="EC" id="2.3.2.27"/>
    </reaction>
</comment>
<evidence type="ECO:0000256" key="2">
    <source>
        <dbReference type="ARBA" id="ARBA00004906"/>
    </source>
</evidence>
<evidence type="ECO:0000256" key="1">
    <source>
        <dbReference type="ARBA" id="ARBA00000900"/>
    </source>
</evidence>
<dbReference type="InterPro" id="IPR001841">
    <property type="entry name" value="Znf_RING"/>
</dbReference>
<sequence>MGLPQSSTSPHLYSQALQLKLYQAFIFSIPILFSIILFLLFYLFYLKRRASTLSTSPSILARRSDIHQDAPYVSSPCQVGLKGELKDKLPIVLFDEELRKRDSQCCVCLGDFEIKEELLQIPSCKHVFHIDCIHHWLQSNTSCPLCRCSVIPTATKLANPVPPPSESEPRPEPIIQPNVAVSNQSQQVVPQEQQQQVTSPSSMEGISPSSPMRSTIPRDCGSSSWFSSICRGNNEMGNYPEQESVIIHIQTHNS</sequence>
<comment type="pathway">
    <text evidence="2">Protein modification; protein ubiquitination.</text>
</comment>
<evidence type="ECO:0000313" key="13">
    <source>
        <dbReference type="Proteomes" id="UP001652623"/>
    </source>
</evidence>
<evidence type="ECO:0000256" key="8">
    <source>
        <dbReference type="ARBA" id="ARBA00022833"/>
    </source>
</evidence>
<keyword evidence="7" id="KW-0833">Ubl conjugation pathway</keyword>
<accession>A0A6P3Z1Q2</accession>
<dbReference type="EC" id="2.3.2.27" evidence="3"/>
<keyword evidence="11" id="KW-0472">Membrane</keyword>
<dbReference type="GO" id="GO:0008270">
    <property type="term" value="F:zinc ion binding"/>
    <property type="evidence" value="ECO:0007669"/>
    <property type="project" value="UniProtKB-KW"/>
</dbReference>
<dbReference type="PANTHER" id="PTHR46913:SF23">
    <property type="entry name" value="E3 UBIQUITIN-PROTEIN LIGASE RHA4A-RELATED"/>
    <property type="match status" value="1"/>
</dbReference>
<dbReference type="GO" id="GO:0016567">
    <property type="term" value="P:protein ubiquitination"/>
    <property type="evidence" value="ECO:0007669"/>
    <property type="project" value="InterPro"/>
</dbReference>
<dbReference type="SMART" id="SM00184">
    <property type="entry name" value="RING"/>
    <property type="match status" value="1"/>
</dbReference>
<evidence type="ECO:0000256" key="11">
    <source>
        <dbReference type="SAM" id="Phobius"/>
    </source>
</evidence>
<evidence type="ECO:0000259" key="12">
    <source>
        <dbReference type="PROSITE" id="PS50089"/>
    </source>
</evidence>
<name>A0A6P3Z1Q2_ZIZJJ</name>
<dbReference type="RefSeq" id="XP_015871739.1">
    <property type="nucleotide sequence ID" value="XM_016016253.2"/>
</dbReference>
<dbReference type="RefSeq" id="XP_015870693.1">
    <property type="nucleotide sequence ID" value="XM_016015207.2"/>
</dbReference>
<proteinExistence type="predicted"/>
<dbReference type="InterPro" id="IPR044600">
    <property type="entry name" value="ATL1/ATL16-like"/>
</dbReference>
<evidence type="ECO:0000256" key="9">
    <source>
        <dbReference type="PROSITE-ProRule" id="PRU00175"/>
    </source>
</evidence>
<dbReference type="Pfam" id="PF13639">
    <property type="entry name" value="zf-RING_2"/>
    <property type="match status" value="1"/>
</dbReference>
<feature type="transmembrane region" description="Helical" evidence="11">
    <location>
        <begin position="20"/>
        <end position="45"/>
    </location>
</feature>
<dbReference type="RefSeq" id="XP_015870292.1">
    <property type="nucleotide sequence ID" value="XM_016014806.2"/>
</dbReference>
<reference evidence="15 16" key="1">
    <citation type="submission" date="2022-04" db="UniProtKB">
        <authorList>
            <consortium name="RefSeq"/>
        </authorList>
    </citation>
    <scope>IDENTIFICATION</scope>
    <source>
        <tissue evidence="14 15">In vitro plantlets</tissue>
    </source>
</reference>
<keyword evidence="5" id="KW-0479">Metal-binding</keyword>
<gene>
    <name evidence="15" type="primary">LOC107407878</name>
    <name evidence="14" type="synonym">LOC107407519</name>
    <name evidence="16" type="synonym">LOC107408833</name>
</gene>
<dbReference type="GO" id="GO:0061630">
    <property type="term" value="F:ubiquitin protein ligase activity"/>
    <property type="evidence" value="ECO:0007669"/>
    <property type="project" value="UniProtKB-EC"/>
</dbReference>
<evidence type="ECO:0000256" key="3">
    <source>
        <dbReference type="ARBA" id="ARBA00012483"/>
    </source>
</evidence>
<keyword evidence="8" id="KW-0862">Zinc</keyword>
<evidence type="ECO:0000256" key="5">
    <source>
        <dbReference type="ARBA" id="ARBA00022723"/>
    </source>
</evidence>
<evidence type="ECO:0000313" key="14">
    <source>
        <dbReference type="RefSeq" id="XP_015870292.1"/>
    </source>
</evidence>
<feature type="compositionally biased region" description="Low complexity" evidence="10">
    <location>
        <begin position="182"/>
        <end position="211"/>
    </location>
</feature>
<keyword evidence="4" id="KW-0808">Transferase</keyword>
<feature type="region of interest" description="Disordered" evidence="10">
    <location>
        <begin position="182"/>
        <end position="217"/>
    </location>
</feature>
<feature type="domain" description="RING-type" evidence="12">
    <location>
        <begin position="105"/>
        <end position="147"/>
    </location>
</feature>
<keyword evidence="11" id="KW-0812">Transmembrane</keyword>
<evidence type="ECO:0000256" key="10">
    <source>
        <dbReference type="SAM" id="MobiDB-lite"/>
    </source>
</evidence>
<keyword evidence="6 9" id="KW-0863">Zinc-finger</keyword>
<dbReference type="InterPro" id="IPR013083">
    <property type="entry name" value="Znf_RING/FYVE/PHD"/>
</dbReference>
<evidence type="ECO:0000256" key="4">
    <source>
        <dbReference type="ARBA" id="ARBA00022679"/>
    </source>
</evidence>
<dbReference type="Gene3D" id="3.30.40.10">
    <property type="entry name" value="Zinc/RING finger domain, C3HC4 (zinc finger)"/>
    <property type="match status" value="1"/>
</dbReference>
<dbReference type="SUPFAM" id="SSF57850">
    <property type="entry name" value="RING/U-box"/>
    <property type="match status" value="1"/>
</dbReference>
<dbReference type="PROSITE" id="PS50089">
    <property type="entry name" value="ZF_RING_2"/>
    <property type="match status" value="1"/>
</dbReference>
<keyword evidence="13" id="KW-1185">Reference proteome</keyword>
<dbReference type="GeneID" id="107407519"/>